<evidence type="ECO:0000313" key="2">
    <source>
        <dbReference type="EMBL" id="KAJ6642596.1"/>
    </source>
</evidence>
<name>A0A9Q0N3V4_9DIPT</name>
<dbReference type="EMBL" id="WJQU01000002">
    <property type="protein sequence ID" value="KAJ6642596.1"/>
    <property type="molecule type" value="Genomic_DNA"/>
</dbReference>
<evidence type="ECO:0008006" key="4">
    <source>
        <dbReference type="Google" id="ProtNLM"/>
    </source>
</evidence>
<dbReference type="AlphaFoldDB" id="A0A9Q0N3V4"/>
<dbReference type="Gene3D" id="1.10.443.10">
    <property type="entry name" value="Intergrase catalytic core"/>
    <property type="match status" value="1"/>
</dbReference>
<sequence length="283" mass="31880">MECIESSSVAFVDHISSGSDSEFDLEFEVDKAMKLLLPSASKEVYEKAYDTFKEWCNKKKITVVDQGVLMVYFSSAKMESYKPSTAWCIYSKLKSMLELNDGVDISKFKKLQMLLKRKSTGYRPKKSRILTLEDIYRFLKEAPDNNFLAVKVAMIVGVFGACRRMELVDMSVDDIEYIEGGIKIRVPKTKTKKIREFVLRKGIPPLAADTSEMGNVAPIFTEPLSISHVLEPSVPTVPTKQNVTIISTQKTESRVDVIEKKSSSNAGITFGDLNNCTVHIYQK</sequence>
<accession>A0A9Q0N3V4</accession>
<dbReference type="GO" id="GO:0006310">
    <property type="term" value="P:DNA recombination"/>
    <property type="evidence" value="ECO:0007669"/>
    <property type="project" value="UniProtKB-KW"/>
</dbReference>
<gene>
    <name evidence="2" type="ORF">Bhyg_07549</name>
</gene>
<dbReference type="Proteomes" id="UP001151699">
    <property type="component" value="Chromosome B"/>
</dbReference>
<dbReference type="InterPro" id="IPR011010">
    <property type="entry name" value="DNA_brk_join_enz"/>
</dbReference>
<evidence type="ECO:0000313" key="3">
    <source>
        <dbReference type="Proteomes" id="UP001151699"/>
    </source>
</evidence>
<dbReference type="SUPFAM" id="SSF56349">
    <property type="entry name" value="DNA breaking-rejoining enzymes"/>
    <property type="match status" value="1"/>
</dbReference>
<comment type="caution">
    <text evidence="2">The sequence shown here is derived from an EMBL/GenBank/DDBJ whole genome shotgun (WGS) entry which is preliminary data.</text>
</comment>
<reference evidence="2" key="1">
    <citation type="submission" date="2022-07" db="EMBL/GenBank/DDBJ databases">
        <authorList>
            <person name="Trinca V."/>
            <person name="Uliana J.V.C."/>
            <person name="Torres T.T."/>
            <person name="Ward R.J."/>
            <person name="Monesi N."/>
        </authorList>
    </citation>
    <scope>NUCLEOTIDE SEQUENCE</scope>
    <source>
        <strain evidence="2">HSMRA1968</strain>
        <tissue evidence="2">Whole embryos</tissue>
    </source>
</reference>
<dbReference type="GO" id="GO:0015074">
    <property type="term" value="P:DNA integration"/>
    <property type="evidence" value="ECO:0007669"/>
    <property type="project" value="InterPro"/>
</dbReference>
<keyword evidence="1" id="KW-0233">DNA recombination</keyword>
<proteinExistence type="predicted"/>
<organism evidence="2 3">
    <name type="scientific">Pseudolycoriella hygida</name>
    <dbReference type="NCBI Taxonomy" id="35572"/>
    <lineage>
        <taxon>Eukaryota</taxon>
        <taxon>Metazoa</taxon>
        <taxon>Ecdysozoa</taxon>
        <taxon>Arthropoda</taxon>
        <taxon>Hexapoda</taxon>
        <taxon>Insecta</taxon>
        <taxon>Pterygota</taxon>
        <taxon>Neoptera</taxon>
        <taxon>Endopterygota</taxon>
        <taxon>Diptera</taxon>
        <taxon>Nematocera</taxon>
        <taxon>Sciaroidea</taxon>
        <taxon>Sciaridae</taxon>
        <taxon>Pseudolycoriella</taxon>
    </lineage>
</organism>
<protein>
    <recommendedName>
        <fullName evidence="4">Tyr recombinase domain-containing protein</fullName>
    </recommendedName>
</protein>
<dbReference type="InterPro" id="IPR013762">
    <property type="entry name" value="Integrase-like_cat_sf"/>
</dbReference>
<dbReference type="GO" id="GO:0003677">
    <property type="term" value="F:DNA binding"/>
    <property type="evidence" value="ECO:0007669"/>
    <property type="project" value="InterPro"/>
</dbReference>
<keyword evidence="3" id="KW-1185">Reference proteome</keyword>
<evidence type="ECO:0000256" key="1">
    <source>
        <dbReference type="ARBA" id="ARBA00023172"/>
    </source>
</evidence>